<organism evidence="3">
    <name type="scientific">Caldilineaceae bacterium SB0661_bin_32</name>
    <dbReference type="NCBI Taxonomy" id="2605255"/>
    <lineage>
        <taxon>Bacteria</taxon>
        <taxon>Bacillati</taxon>
        <taxon>Chloroflexota</taxon>
        <taxon>Caldilineae</taxon>
        <taxon>Caldilineales</taxon>
        <taxon>Caldilineaceae</taxon>
    </lineage>
</organism>
<name>A0A6B1D2D8_9CHLR</name>
<protein>
    <submittedName>
        <fullName evidence="3">DUF899 domain-containing protein</fullName>
    </submittedName>
</protein>
<dbReference type="InterPro" id="IPR010296">
    <property type="entry name" value="DUF899_thioredox"/>
</dbReference>
<comment type="caution">
    <text evidence="3">The sequence shown here is derived from an EMBL/GenBank/DDBJ whole genome shotgun (WGS) entry which is preliminary data.</text>
</comment>
<feature type="compositionally biased region" description="Polar residues" evidence="2">
    <location>
        <begin position="22"/>
        <end position="36"/>
    </location>
</feature>
<dbReference type="EMBL" id="VXMH01000008">
    <property type="protein sequence ID" value="MYC93573.1"/>
    <property type="molecule type" value="Genomic_DNA"/>
</dbReference>
<sequence length="254" mass="28530">MRARPSLGLPRWATGRGRSRSWPESPNTPGSRRSLNENCQCREGEVSENRLELEREIASTLEELNETRRKLVALRRKLPPDPVRDYELKNADGPVKLSAMFGDSDDLILVHNMGTGCSNCTMWADGFNGVYHHLQSRAAFAVVSPDNPGVQQAFARRRGWRFPMYSAEDTTFTEDMGFRWEEEAFLSGYQPGVSIFCKNADGTIVRVAKDYFGPGDLYCGVWHLFDLLPDGPDGWDPLFDYPSASGWAGTDRIG</sequence>
<proteinExistence type="predicted"/>
<gene>
    <name evidence="3" type="ORF">F4X14_01255</name>
</gene>
<feature type="coiled-coil region" evidence="1">
    <location>
        <begin position="50"/>
        <end position="77"/>
    </location>
</feature>
<accession>A0A6B1D2D8</accession>
<dbReference type="Pfam" id="PF05988">
    <property type="entry name" value="DUF899"/>
    <property type="match status" value="1"/>
</dbReference>
<evidence type="ECO:0000256" key="2">
    <source>
        <dbReference type="SAM" id="MobiDB-lite"/>
    </source>
</evidence>
<dbReference type="InterPro" id="IPR036249">
    <property type="entry name" value="Thioredoxin-like_sf"/>
</dbReference>
<evidence type="ECO:0000313" key="3">
    <source>
        <dbReference type="EMBL" id="MYC93573.1"/>
    </source>
</evidence>
<keyword evidence="1" id="KW-0175">Coiled coil</keyword>
<dbReference type="AlphaFoldDB" id="A0A6B1D2D8"/>
<feature type="region of interest" description="Disordered" evidence="2">
    <location>
        <begin position="1"/>
        <end position="36"/>
    </location>
</feature>
<reference evidence="3" key="1">
    <citation type="submission" date="2019-09" db="EMBL/GenBank/DDBJ databases">
        <title>Characterisation of the sponge microbiome using genome-centric metagenomics.</title>
        <authorList>
            <person name="Engelberts J.P."/>
            <person name="Robbins S.J."/>
            <person name="De Goeij J.M."/>
            <person name="Aranda M."/>
            <person name="Bell S.C."/>
            <person name="Webster N.S."/>
        </authorList>
    </citation>
    <scope>NUCLEOTIDE SEQUENCE</scope>
    <source>
        <strain evidence="3">SB0661_bin_32</strain>
    </source>
</reference>
<dbReference type="SUPFAM" id="SSF52833">
    <property type="entry name" value="Thioredoxin-like"/>
    <property type="match status" value="1"/>
</dbReference>
<dbReference type="Gene3D" id="3.40.30.10">
    <property type="entry name" value="Glutaredoxin"/>
    <property type="match status" value="1"/>
</dbReference>
<evidence type="ECO:0000256" key="1">
    <source>
        <dbReference type="SAM" id="Coils"/>
    </source>
</evidence>